<dbReference type="NCBIfam" id="TIGR04056">
    <property type="entry name" value="OMP_RagA_SusC"/>
    <property type="match status" value="1"/>
</dbReference>
<comment type="subcellular location">
    <subcellularLocation>
        <location evidence="1 7">Cell outer membrane</location>
        <topology evidence="1 7">Multi-pass membrane protein</topology>
    </subcellularLocation>
</comment>
<dbReference type="Proteomes" id="UP000677244">
    <property type="component" value="Unassembled WGS sequence"/>
</dbReference>
<name>A0ABS3Z2B0_9BACT</name>
<evidence type="ECO:0000256" key="7">
    <source>
        <dbReference type="PROSITE-ProRule" id="PRU01360"/>
    </source>
</evidence>
<evidence type="ECO:0000256" key="3">
    <source>
        <dbReference type="ARBA" id="ARBA00022452"/>
    </source>
</evidence>
<evidence type="ECO:0000256" key="1">
    <source>
        <dbReference type="ARBA" id="ARBA00004571"/>
    </source>
</evidence>
<comment type="similarity">
    <text evidence="7">Belongs to the TonB-dependent receptor family.</text>
</comment>
<dbReference type="InterPro" id="IPR023996">
    <property type="entry name" value="TonB-dep_OMP_SusC/RagA"/>
</dbReference>
<dbReference type="InterPro" id="IPR023997">
    <property type="entry name" value="TonB-dep_OMP_SusC/RagA_CS"/>
</dbReference>
<keyword evidence="6 7" id="KW-0998">Cell outer membrane</keyword>
<dbReference type="SUPFAM" id="SSF56935">
    <property type="entry name" value="Porins"/>
    <property type="match status" value="1"/>
</dbReference>
<dbReference type="EMBL" id="JAGHKO010000011">
    <property type="protein sequence ID" value="MBO9204264.1"/>
    <property type="molecule type" value="Genomic_DNA"/>
</dbReference>
<evidence type="ECO:0000259" key="8">
    <source>
        <dbReference type="Pfam" id="PF07715"/>
    </source>
</evidence>
<evidence type="ECO:0000256" key="4">
    <source>
        <dbReference type="ARBA" id="ARBA00022692"/>
    </source>
</evidence>
<keyword evidence="3 7" id="KW-1134">Transmembrane beta strand</keyword>
<dbReference type="InterPro" id="IPR037066">
    <property type="entry name" value="Plug_dom_sf"/>
</dbReference>
<reference evidence="9 10" key="1">
    <citation type="submission" date="2021-03" db="EMBL/GenBank/DDBJ databases">
        <title>Assistant Professor.</title>
        <authorList>
            <person name="Huq M.A."/>
        </authorList>
    </citation>
    <scope>NUCLEOTIDE SEQUENCE [LARGE SCALE GENOMIC DNA]</scope>
    <source>
        <strain evidence="9 10">MAH-29</strain>
    </source>
</reference>
<keyword evidence="10" id="KW-1185">Reference proteome</keyword>
<evidence type="ECO:0000256" key="2">
    <source>
        <dbReference type="ARBA" id="ARBA00022448"/>
    </source>
</evidence>
<accession>A0ABS3Z2B0</accession>
<evidence type="ECO:0000313" key="9">
    <source>
        <dbReference type="EMBL" id="MBO9204264.1"/>
    </source>
</evidence>
<keyword evidence="4 7" id="KW-0812">Transmembrane</keyword>
<dbReference type="Gene3D" id="2.170.130.10">
    <property type="entry name" value="TonB-dependent receptor, plug domain"/>
    <property type="match status" value="1"/>
</dbReference>
<dbReference type="Pfam" id="PF13715">
    <property type="entry name" value="CarbopepD_reg_2"/>
    <property type="match status" value="1"/>
</dbReference>
<keyword evidence="9" id="KW-0675">Receptor</keyword>
<evidence type="ECO:0000256" key="6">
    <source>
        <dbReference type="ARBA" id="ARBA00023237"/>
    </source>
</evidence>
<evidence type="ECO:0000256" key="5">
    <source>
        <dbReference type="ARBA" id="ARBA00023136"/>
    </source>
</evidence>
<gene>
    <name evidence="9" type="ORF">J7I42_28510</name>
</gene>
<keyword evidence="5 7" id="KW-0472">Membrane</keyword>
<dbReference type="Gene3D" id="2.60.40.1120">
    <property type="entry name" value="Carboxypeptidase-like, regulatory domain"/>
    <property type="match status" value="1"/>
</dbReference>
<dbReference type="PROSITE" id="PS52016">
    <property type="entry name" value="TONB_DEPENDENT_REC_3"/>
    <property type="match status" value="1"/>
</dbReference>
<dbReference type="SUPFAM" id="SSF49464">
    <property type="entry name" value="Carboxypeptidase regulatory domain-like"/>
    <property type="match status" value="1"/>
</dbReference>
<dbReference type="InterPro" id="IPR012910">
    <property type="entry name" value="Plug_dom"/>
</dbReference>
<sequence>MKNFTKPKLTGLLFLFPFIAALFVSVIGFAQTSTLAGRIIDERTNVPLAGATIQIKGSTHKVVTNDKGEFTFITAQHLPLTYIVSYVGYQTIEAIQDGPGLFTITLVQANNKLKDIVVVGYGTQSRKNLASAVSSVNTSQIEDVPAASIDQLLQGKAAGVLASANSPVPGTGIFLRVRGSTSINATNDPLYVVDGVFINNRSLQSVSTGGQVTNPLADLNPADIESIEILKDANATAIYGSRGANGVVVITTKHGKLNNKAKVNIGYYYGSSSARKFWKTLAGPEEGILQNETWLNDGKPYATRPFRPVAEGGLGLPEEQPTNDRIGIIFQDAPTHNIDISTTGGDTKTSFYIGGNYYDQEAIVKPDAFKRYSVRVNLDHQLRESAKIGFSIDGVKTDRIKSPNNNVPYGAVNGALYTPAYLPLFNPDGSYARPSLFENPYAAIREVNFTDIGARFTGNGFGEFTIVKGLKFRTSWSIDFNESKEDNFYSSKTYVGQAPTNGSATSAITRNLTLINEQLLTYNKTFNGVHLLSLTAGNTIQKERFEITSVTGIGFPTDEFSKIASAAIQTGTSSSSDAGLVSYFSRVNYILNNKYSIDINFRADASSRFGKDHRWGYFPAAGVSWRAGQEDFVRALGIFTDLKFRASYGSTGNQNGIPDFAAKGLWSGGNNYQDVSGTAPNQLANPDLRWETTKQADIGIDAGFLANRITVGFDFYRKYTTNLLLQLPIASQTGYNNIFANAGEMSNEGYELNINADLCQYKNFTWSFNLNVATNKNKIQKLPAPIIKTGVIILQEGSPLYSFYLHKQFGVDPQTGNVLFDDLNKDGNVTDADLQILGNAWPKYFGGLTNEFTVFKNFDVQASLYYSLGNDVWNNTRYRMGHGGSRNGVFAMLKEELGRWQKTGDITDVPRLTVAGNNAAIIPSRFLEDGSFVRLRNLSVGYSIPKSLLNRWSITTLRLYFSATNLFTLTKYKGVDPEVNVSNGDQNILGYDQAIAPQPRTLQVGFNIAF</sequence>
<dbReference type="InterPro" id="IPR039426">
    <property type="entry name" value="TonB-dep_rcpt-like"/>
</dbReference>
<protein>
    <submittedName>
        <fullName evidence="9">TonB-dependent receptor</fullName>
    </submittedName>
</protein>
<dbReference type="NCBIfam" id="TIGR04057">
    <property type="entry name" value="SusC_RagA_signa"/>
    <property type="match status" value="1"/>
</dbReference>
<dbReference type="InterPro" id="IPR036942">
    <property type="entry name" value="Beta-barrel_TonB_sf"/>
</dbReference>
<organism evidence="9 10">
    <name type="scientific">Niastella soli</name>
    <dbReference type="NCBI Taxonomy" id="2821487"/>
    <lineage>
        <taxon>Bacteria</taxon>
        <taxon>Pseudomonadati</taxon>
        <taxon>Bacteroidota</taxon>
        <taxon>Chitinophagia</taxon>
        <taxon>Chitinophagales</taxon>
        <taxon>Chitinophagaceae</taxon>
        <taxon>Niastella</taxon>
    </lineage>
</organism>
<evidence type="ECO:0000313" key="10">
    <source>
        <dbReference type="Proteomes" id="UP000677244"/>
    </source>
</evidence>
<dbReference type="InterPro" id="IPR008969">
    <property type="entry name" value="CarboxyPept-like_regulatory"/>
</dbReference>
<comment type="caution">
    <text evidence="9">The sequence shown here is derived from an EMBL/GenBank/DDBJ whole genome shotgun (WGS) entry which is preliminary data.</text>
</comment>
<keyword evidence="2 7" id="KW-0813">Transport</keyword>
<dbReference type="Gene3D" id="2.40.170.20">
    <property type="entry name" value="TonB-dependent receptor, beta-barrel domain"/>
    <property type="match status" value="1"/>
</dbReference>
<feature type="domain" description="TonB-dependent receptor plug" evidence="8">
    <location>
        <begin position="127"/>
        <end position="247"/>
    </location>
</feature>
<dbReference type="RefSeq" id="WP_209142660.1">
    <property type="nucleotide sequence ID" value="NZ_JAGHKO010000011.1"/>
</dbReference>
<dbReference type="Pfam" id="PF07715">
    <property type="entry name" value="Plug"/>
    <property type="match status" value="1"/>
</dbReference>
<proteinExistence type="inferred from homology"/>